<dbReference type="InterPro" id="IPR001611">
    <property type="entry name" value="Leu-rich_rpt"/>
</dbReference>
<evidence type="ECO:0000256" key="14">
    <source>
        <dbReference type="ARBA" id="ARBA00022777"/>
    </source>
</evidence>
<dbReference type="InterPro" id="IPR001245">
    <property type="entry name" value="Ser-Thr/Tyr_kinase_cat_dom"/>
</dbReference>
<dbReference type="InterPro" id="IPR008271">
    <property type="entry name" value="Ser/Thr_kinase_AS"/>
</dbReference>
<dbReference type="SMART" id="SM00220">
    <property type="entry name" value="S_TKc"/>
    <property type="match status" value="1"/>
</dbReference>
<evidence type="ECO:0000256" key="4">
    <source>
        <dbReference type="ARBA" id="ARBA00012513"/>
    </source>
</evidence>
<evidence type="ECO:0000256" key="17">
    <source>
        <dbReference type="ARBA" id="ARBA00023136"/>
    </source>
</evidence>
<accession>A0AAN7IPP5</accession>
<dbReference type="PROSITE" id="PS50011">
    <property type="entry name" value="PROTEIN_KINASE_DOM"/>
    <property type="match status" value="1"/>
</dbReference>
<dbReference type="AlphaFoldDB" id="A0AAN7IPP5"/>
<organism evidence="25 26">
    <name type="scientific">Quercus rubra</name>
    <name type="common">Northern red oak</name>
    <name type="synonym">Quercus borealis</name>
    <dbReference type="NCBI Taxonomy" id="3512"/>
    <lineage>
        <taxon>Eukaryota</taxon>
        <taxon>Viridiplantae</taxon>
        <taxon>Streptophyta</taxon>
        <taxon>Embryophyta</taxon>
        <taxon>Tracheophyta</taxon>
        <taxon>Spermatophyta</taxon>
        <taxon>Magnoliopsida</taxon>
        <taxon>eudicotyledons</taxon>
        <taxon>Gunneridae</taxon>
        <taxon>Pentapetalae</taxon>
        <taxon>rosids</taxon>
        <taxon>fabids</taxon>
        <taxon>Fagales</taxon>
        <taxon>Fagaceae</taxon>
        <taxon>Quercus</taxon>
    </lineage>
</organism>
<comment type="subcellular location">
    <subcellularLocation>
        <location evidence="1">Cell membrane</location>
        <topology evidence="1">Single-pass type I membrane protein</topology>
    </subcellularLocation>
</comment>
<evidence type="ECO:0000256" key="16">
    <source>
        <dbReference type="ARBA" id="ARBA00022989"/>
    </source>
</evidence>
<keyword evidence="19" id="KW-0325">Glycoprotein</keyword>
<dbReference type="FunFam" id="3.80.10.10:FF:000041">
    <property type="entry name" value="LRR receptor-like serine/threonine-protein kinase ERECTA"/>
    <property type="match status" value="1"/>
</dbReference>
<dbReference type="FunFam" id="1.10.510.10:FF:000240">
    <property type="entry name" value="Lectin-domain containing receptor kinase A4.3"/>
    <property type="match status" value="1"/>
</dbReference>
<dbReference type="Gene3D" id="1.10.510.10">
    <property type="entry name" value="Transferase(Phosphotransferase) domain 1"/>
    <property type="match status" value="1"/>
</dbReference>
<keyword evidence="17 23" id="KW-0472">Membrane</keyword>
<dbReference type="Gene3D" id="3.30.200.20">
    <property type="entry name" value="Phosphorylase Kinase, domain 1"/>
    <property type="match status" value="1"/>
</dbReference>
<evidence type="ECO:0000313" key="25">
    <source>
        <dbReference type="EMBL" id="KAK4589478.1"/>
    </source>
</evidence>
<keyword evidence="5" id="KW-1003">Cell membrane</keyword>
<feature type="binding site" evidence="22">
    <location>
        <position position="474"/>
    </location>
    <ligand>
        <name>ATP</name>
        <dbReference type="ChEBI" id="CHEBI:30616"/>
    </ligand>
</feature>
<keyword evidence="18" id="KW-0675">Receptor</keyword>
<evidence type="ECO:0000256" key="11">
    <source>
        <dbReference type="ARBA" id="ARBA00022729"/>
    </source>
</evidence>
<evidence type="ECO:0000256" key="18">
    <source>
        <dbReference type="ARBA" id="ARBA00023170"/>
    </source>
</evidence>
<evidence type="ECO:0000256" key="20">
    <source>
        <dbReference type="ARBA" id="ARBA00047899"/>
    </source>
</evidence>
<dbReference type="PROSITE" id="PS00107">
    <property type="entry name" value="PROTEIN_KINASE_ATP"/>
    <property type="match status" value="1"/>
</dbReference>
<dbReference type="GO" id="GO:0002229">
    <property type="term" value="P:defense response to oomycetes"/>
    <property type="evidence" value="ECO:0007669"/>
    <property type="project" value="UniProtKB-ARBA"/>
</dbReference>
<comment type="similarity">
    <text evidence="2">In the N-terminal section; belongs to the leguminous lectin family.</text>
</comment>
<dbReference type="Pfam" id="PF07714">
    <property type="entry name" value="PK_Tyr_Ser-Thr"/>
    <property type="match status" value="1"/>
</dbReference>
<keyword evidence="9" id="KW-0808">Transferase</keyword>
<dbReference type="GO" id="GO:0005886">
    <property type="term" value="C:plasma membrane"/>
    <property type="evidence" value="ECO:0007669"/>
    <property type="project" value="UniProtKB-SubCell"/>
</dbReference>
<dbReference type="PANTHER" id="PTHR48006:SF66">
    <property type="entry name" value="PROTEIN KINASE DOMAIN-CONTAINING PROTEIN"/>
    <property type="match status" value="1"/>
</dbReference>
<keyword evidence="15 22" id="KW-0067">ATP-binding</keyword>
<evidence type="ECO:0000256" key="1">
    <source>
        <dbReference type="ARBA" id="ARBA00004251"/>
    </source>
</evidence>
<dbReference type="InterPro" id="IPR011009">
    <property type="entry name" value="Kinase-like_dom_sf"/>
</dbReference>
<feature type="domain" description="Protein kinase" evidence="24">
    <location>
        <begin position="446"/>
        <end position="675"/>
    </location>
</feature>
<dbReference type="Proteomes" id="UP001324115">
    <property type="component" value="Unassembled WGS sequence"/>
</dbReference>
<name>A0AAN7IPP5_QUERU</name>
<keyword evidence="10 23" id="KW-0812">Transmembrane</keyword>
<dbReference type="Gene3D" id="3.80.10.10">
    <property type="entry name" value="Ribonuclease Inhibitor"/>
    <property type="match status" value="1"/>
</dbReference>
<keyword evidence="13 22" id="KW-0547">Nucleotide-binding</keyword>
<dbReference type="GO" id="GO:0005524">
    <property type="term" value="F:ATP binding"/>
    <property type="evidence" value="ECO:0007669"/>
    <property type="project" value="UniProtKB-UniRule"/>
</dbReference>
<evidence type="ECO:0000256" key="13">
    <source>
        <dbReference type="ARBA" id="ARBA00022741"/>
    </source>
</evidence>
<comment type="caution">
    <text evidence="25">The sequence shown here is derived from an EMBL/GenBank/DDBJ whole genome shotgun (WGS) entry which is preliminary data.</text>
</comment>
<comment type="catalytic activity">
    <reaction evidence="20">
        <text>L-threonyl-[protein] + ATP = O-phospho-L-threonyl-[protein] + ADP + H(+)</text>
        <dbReference type="Rhea" id="RHEA:46608"/>
        <dbReference type="Rhea" id="RHEA-COMP:11060"/>
        <dbReference type="Rhea" id="RHEA-COMP:11605"/>
        <dbReference type="ChEBI" id="CHEBI:15378"/>
        <dbReference type="ChEBI" id="CHEBI:30013"/>
        <dbReference type="ChEBI" id="CHEBI:30616"/>
        <dbReference type="ChEBI" id="CHEBI:61977"/>
        <dbReference type="ChEBI" id="CHEBI:456216"/>
        <dbReference type="EC" id="2.7.11.1"/>
    </reaction>
</comment>
<evidence type="ECO:0000256" key="9">
    <source>
        <dbReference type="ARBA" id="ARBA00022679"/>
    </source>
</evidence>
<dbReference type="SUPFAM" id="SSF52058">
    <property type="entry name" value="L domain-like"/>
    <property type="match status" value="1"/>
</dbReference>
<evidence type="ECO:0000256" key="10">
    <source>
        <dbReference type="ARBA" id="ARBA00022692"/>
    </source>
</evidence>
<dbReference type="EMBL" id="JAXUIC010000005">
    <property type="protein sequence ID" value="KAK4589478.1"/>
    <property type="molecule type" value="Genomic_DNA"/>
</dbReference>
<reference evidence="25 26" key="1">
    <citation type="journal article" date="2023" name="G3 (Bethesda)">
        <title>A haplotype-resolved chromosome-scale genome for Quercus rubra L. provides insights into the genetics of adaptive traits for red oak species.</title>
        <authorList>
            <person name="Kapoor B."/>
            <person name="Jenkins J."/>
            <person name="Schmutz J."/>
            <person name="Zhebentyayeva T."/>
            <person name="Kuelheim C."/>
            <person name="Coggeshall M."/>
            <person name="Heim C."/>
            <person name="Lasky J.R."/>
            <person name="Leites L."/>
            <person name="Islam-Faridi N."/>
            <person name="Romero-Severson J."/>
            <person name="DeLeo V.L."/>
            <person name="Lucas S.M."/>
            <person name="Lazic D."/>
            <person name="Gailing O."/>
            <person name="Carlson J."/>
            <person name="Staton M."/>
        </authorList>
    </citation>
    <scope>NUCLEOTIDE SEQUENCE [LARGE SCALE GENOMIC DNA]</scope>
    <source>
        <strain evidence="25">Pseudo-F2</strain>
    </source>
</reference>
<evidence type="ECO:0000256" key="23">
    <source>
        <dbReference type="SAM" id="Phobius"/>
    </source>
</evidence>
<dbReference type="Pfam" id="PF00560">
    <property type="entry name" value="LRR_1"/>
    <property type="match status" value="1"/>
</dbReference>
<keyword evidence="8" id="KW-0433">Leucine-rich repeat</keyword>
<evidence type="ECO:0000256" key="6">
    <source>
        <dbReference type="ARBA" id="ARBA00022527"/>
    </source>
</evidence>
<dbReference type="InterPro" id="IPR021720">
    <property type="entry name" value="Malectin_dom"/>
</dbReference>
<evidence type="ECO:0000313" key="26">
    <source>
        <dbReference type="Proteomes" id="UP001324115"/>
    </source>
</evidence>
<evidence type="ECO:0000259" key="24">
    <source>
        <dbReference type="PROSITE" id="PS50011"/>
    </source>
</evidence>
<dbReference type="Gene3D" id="2.60.120.430">
    <property type="entry name" value="Galactose-binding lectin"/>
    <property type="match status" value="1"/>
</dbReference>
<gene>
    <name evidence="25" type="ORF">RGQ29_020164</name>
</gene>
<keyword evidence="7" id="KW-0597">Phosphoprotein</keyword>
<proteinExistence type="inferred from homology"/>
<evidence type="ECO:0000256" key="8">
    <source>
        <dbReference type="ARBA" id="ARBA00022614"/>
    </source>
</evidence>
<evidence type="ECO:0000256" key="7">
    <source>
        <dbReference type="ARBA" id="ARBA00022553"/>
    </source>
</evidence>
<dbReference type="PROSITE" id="PS51450">
    <property type="entry name" value="LRR"/>
    <property type="match status" value="1"/>
</dbReference>
<protein>
    <recommendedName>
        <fullName evidence="4">non-specific serine/threonine protein kinase</fullName>
        <ecNumber evidence="4">2.7.11.1</ecNumber>
    </recommendedName>
</protein>
<evidence type="ECO:0000256" key="19">
    <source>
        <dbReference type="ARBA" id="ARBA00023180"/>
    </source>
</evidence>
<comment type="catalytic activity">
    <reaction evidence="21">
        <text>L-seryl-[protein] + ATP = O-phospho-L-seryl-[protein] + ADP + H(+)</text>
        <dbReference type="Rhea" id="RHEA:17989"/>
        <dbReference type="Rhea" id="RHEA-COMP:9863"/>
        <dbReference type="Rhea" id="RHEA-COMP:11604"/>
        <dbReference type="ChEBI" id="CHEBI:15378"/>
        <dbReference type="ChEBI" id="CHEBI:29999"/>
        <dbReference type="ChEBI" id="CHEBI:30616"/>
        <dbReference type="ChEBI" id="CHEBI:83421"/>
        <dbReference type="ChEBI" id="CHEBI:456216"/>
        <dbReference type="EC" id="2.7.11.1"/>
    </reaction>
</comment>
<evidence type="ECO:0000256" key="5">
    <source>
        <dbReference type="ARBA" id="ARBA00022475"/>
    </source>
</evidence>
<dbReference type="EC" id="2.7.11.1" evidence="4"/>
<evidence type="ECO:0000256" key="21">
    <source>
        <dbReference type="ARBA" id="ARBA00048679"/>
    </source>
</evidence>
<dbReference type="FunFam" id="3.30.200.20:FF:000217">
    <property type="entry name" value="probable LRR receptor-like serine/threonine-protein kinase At1g53430"/>
    <property type="match status" value="1"/>
</dbReference>
<dbReference type="Pfam" id="PF11721">
    <property type="entry name" value="Malectin"/>
    <property type="match status" value="1"/>
</dbReference>
<evidence type="ECO:0000256" key="2">
    <source>
        <dbReference type="ARBA" id="ARBA00008536"/>
    </source>
</evidence>
<keyword evidence="12" id="KW-0677">Repeat</keyword>
<keyword evidence="16 23" id="KW-1133">Transmembrane helix</keyword>
<feature type="transmembrane region" description="Helical" evidence="23">
    <location>
        <begin position="389"/>
        <end position="410"/>
    </location>
</feature>
<dbReference type="InterPro" id="IPR051824">
    <property type="entry name" value="LRR_Rcpt-Like_S/T_Kinase"/>
</dbReference>
<dbReference type="SUPFAM" id="SSF56112">
    <property type="entry name" value="Protein kinase-like (PK-like)"/>
    <property type="match status" value="1"/>
</dbReference>
<evidence type="ECO:0000256" key="3">
    <source>
        <dbReference type="ARBA" id="ARBA00010217"/>
    </source>
</evidence>
<keyword evidence="26" id="KW-1185">Reference proteome</keyword>
<dbReference type="GO" id="GO:0004674">
    <property type="term" value="F:protein serine/threonine kinase activity"/>
    <property type="evidence" value="ECO:0007669"/>
    <property type="project" value="UniProtKB-KW"/>
</dbReference>
<dbReference type="FunFam" id="2.60.120.430:FF:000004">
    <property type="entry name" value="Putative leucine-rich repeat receptor-like serine/threonine-protein kinase"/>
    <property type="match status" value="1"/>
</dbReference>
<evidence type="ECO:0000256" key="12">
    <source>
        <dbReference type="ARBA" id="ARBA00022737"/>
    </source>
</evidence>
<keyword evidence="6" id="KW-0723">Serine/threonine-protein kinase</keyword>
<evidence type="ECO:0000256" key="22">
    <source>
        <dbReference type="PROSITE-ProRule" id="PRU10141"/>
    </source>
</evidence>
<keyword evidence="14" id="KW-0418">Kinase</keyword>
<dbReference type="InterPro" id="IPR032675">
    <property type="entry name" value="LRR_dom_sf"/>
</dbReference>
<sequence>MTDLFQSWNRLQILEIQASGFEGPIPSSISTLSTLTELRISDLVGEGSNFPNLSSMTGMTKLMLRSCNISGQIPTYISNMTQLQILDLSFNRLEGHIPDLGDLTTLGLTYLTSNFLNGTIPNWIKSRDNRFQIDLSYNNLSEHSAPSCRENLNLFKSFSGRDNLILSECLKDFPCSKVIGCIIYVDRYFLHINCGGKATTVGNIMYEEDDNLAGAAVFVPVRERENWGFSSTGNFWDVTTPHDYVAKNVSALTMKESELYTSARLSPLSITYYARCLVNGRYKVKLHFAEIVFRDNRSFYSLGRRIFDVYIQEELVMKDFDIENTAQGVDKAVVMKFNAVVKNSVLMIRFYWAGKGTTAAPETGTYGPLISAIFVESGSHLNDKMKMTIVVGPVVLPLLLIFMILGILRWKGYLGGRISREKELRRLDLQTGFFTYRQIKAATDNFNTANKIGEGGFGLVYKGILLDGTVIAVKQLSSKSKQGNREFVNEIGIMSGLQHPNLVRLYGCCIAGKQLLLVYEYMENNSLAHNLFGPADGRLKLDWPARQKICVGIARGLAFLHEESTLKIVHRDIKSTNVLLERDLNPKISDFGLAKLDEDENTRIKTRIAGTMGYMAPEYVLWGILTYKADVYSFGVVVLEIVAGKNNRKHGPNENPACLLDWAIILHQKGNMMEL</sequence>
<evidence type="ECO:0000256" key="15">
    <source>
        <dbReference type="ARBA" id="ARBA00022840"/>
    </source>
</evidence>
<keyword evidence="11" id="KW-0732">Signal</keyword>
<dbReference type="InterPro" id="IPR017441">
    <property type="entry name" value="Protein_kinase_ATP_BS"/>
</dbReference>
<comment type="similarity">
    <text evidence="3">In the C-terminal section; belongs to the protein kinase superfamily. Ser/Thr protein kinase family.</text>
</comment>
<dbReference type="PROSITE" id="PS00108">
    <property type="entry name" value="PROTEIN_KINASE_ST"/>
    <property type="match status" value="1"/>
</dbReference>
<dbReference type="InterPro" id="IPR000719">
    <property type="entry name" value="Prot_kinase_dom"/>
</dbReference>
<dbReference type="PANTHER" id="PTHR48006">
    <property type="entry name" value="LEUCINE-RICH REPEAT-CONTAINING PROTEIN DDB_G0281931-RELATED"/>
    <property type="match status" value="1"/>
</dbReference>